<accession>A0A7J7MJJ5</accession>
<dbReference type="OrthoDB" id="6278596at2759"/>
<organism evidence="1 2">
    <name type="scientific">Kingdonia uniflora</name>
    <dbReference type="NCBI Taxonomy" id="39325"/>
    <lineage>
        <taxon>Eukaryota</taxon>
        <taxon>Viridiplantae</taxon>
        <taxon>Streptophyta</taxon>
        <taxon>Embryophyta</taxon>
        <taxon>Tracheophyta</taxon>
        <taxon>Spermatophyta</taxon>
        <taxon>Magnoliopsida</taxon>
        <taxon>Ranunculales</taxon>
        <taxon>Circaeasteraceae</taxon>
        <taxon>Kingdonia</taxon>
    </lineage>
</organism>
<protein>
    <submittedName>
        <fullName evidence="1">Uncharacterized protein</fullName>
    </submittedName>
</protein>
<dbReference type="Proteomes" id="UP000541444">
    <property type="component" value="Unassembled WGS sequence"/>
</dbReference>
<sequence length="136" mass="15730">MGDCITRFLHSEKPPISTLALPDFSKLSLIAKPHKVEAVVDSSKPNPGEILKRDWLMKHRTRVPAIVDAMFDSNHVKRIKPEVHKLEDMVNSYEINDALFFKSLKLLGGKDEHNYRVIFLRLEPEHRLGFLEAFLR</sequence>
<reference evidence="1 2" key="1">
    <citation type="journal article" date="2020" name="IScience">
        <title>Genome Sequencing of the Endangered Kingdonia uniflora (Circaeasteraceae, Ranunculales) Reveals Potential Mechanisms of Evolutionary Specialization.</title>
        <authorList>
            <person name="Sun Y."/>
            <person name="Deng T."/>
            <person name="Zhang A."/>
            <person name="Moore M.J."/>
            <person name="Landis J.B."/>
            <person name="Lin N."/>
            <person name="Zhang H."/>
            <person name="Zhang X."/>
            <person name="Huang J."/>
            <person name="Zhang X."/>
            <person name="Sun H."/>
            <person name="Wang H."/>
        </authorList>
    </citation>
    <scope>NUCLEOTIDE SEQUENCE [LARGE SCALE GENOMIC DNA]</scope>
    <source>
        <strain evidence="1">TB1705</strain>
        <tissue evidence="1">Leaf</tissue>
    </source>
</reference>
<dbReference type="PANTHER" id="PTHR14374:SF0">
    <property type="entry name" value="TRAFFICKING PROTEIN PARTICLE COMPLEX SUBUNIT 11"/>
    <property type="match status" value="1"/>
</dbReference>
<dbReference type="PANTHER" id="PTHR14374">
    <property type="entry name" value="FOIE GRAS"/>
    <property type="match status" value="1"/>
</dbReference>
<gene>
    <name evidence="1" type="ORF">GIB67_035842</name>
</gene>
<dbReference type="EMBL" id="JACGCM010001441">
    <property type="protein sequence ID" value="KAF6155095.1"/>
    <property type="molecule type" value="Genomic_DNA"/>
</dbReference>
<keyword evidence="2" id="KW-1185">Reference proteome</keyword>
<comment type="caution">
    <text evidence="1">The sequence shown here is derived from an EMBL/GenBank/DDBJ whole genome shotgun (WGS) entry which is preliminary data.</text>
</comment>
<proteinExistence type="predicted"/>
<name>A0A7J7MJJ5_9MAGN</name>
<evidence type="ECO:0000313" key="2">
    <source>
        <dbReference type="Proteomes" id="UP000541444"/>
    </source>
</evidence>
<evidence type="ECO:0000313" key="1">
    <source>
        <dbReference type="EMBL" id="KAF6155095.1"/>
    </source>
</evidence>
<dbReference type="AlphaFoldDB" id="A0A7J7MJJ5"/>